<protein>
    <submittedName>
        <fullName evidence="1">Uncharacterized protein</fullName>
    </submittedName>
</protein>
<evidence type="ECO:0000313" key="2">
    <source>
        <dbReference type="Proteomes" id="UP000595917"/>
    </source>
</evidence>
<keyword evidence="2" id="KW-1185">Reference proteome</keyword>
<accession>A0A7T8BA98</accession>
<gene>
    <name evidence="1" type="ORF">JFL75_17905</name>
</gene>
<reference evidence="1" key="1">
    <citation type="submission" date="2021-01" db="EMBL/GenBank/DDBJ databases">
        <title>Description of Breznakiella homolactica.</title>
        <authorList>
            <person name="Song Y."/>
            <person name="Brune A."/>
        </authorList>
    </citation>
    <scope>NUCLEOTIDE SEQUENCE</scope>
    <source>
        <strain evidence="1">RmG30</strain>
    </source>
</reference>
<dbReference type="Proteomes" id="UP000595917">
    <property type="component" value="Chromosome"/>
</dbReference>
<sequence>MLELGFMKPMAYTAGKTDKTAGVEYMRVSLRDGNYYEIKIHYSGDESSEYFTFRIADVKTTGTTTQGTLTDISCEDITGMWYTDDNARGTIEADGDSGIVRAEILIHIYGSEMESTIIWKKGETE</sequence>
<organism evidence="1 2">
    <name type="scientific">Breznakiella homolactica</name>
    <dbReference type="NCBI Taxonomy" id="2798577"/>
    <lineage>
        <taxon>Bacteria</taxon>
        <taxon>Pseudomonadati</taxon>
        <taxon>Spirochaetota</taxon>
        <taxon>Spirochaetia</taxon>
        <taxon>Spirochaetales</taxon>
        <taxon>Breznakiellaceae</taxon>
        <taxon>Breznakiella</taxon>
    </lineage>
</organism>
<name>A0A7T8BA98_9SPIR</name>
<dbReference type="AlphaFoldDB" id="A0A7T8BA98"/>
<dbReference type="KEGG" id="bhc:JFL75_17905"/>
<dbReference type="RefSeq" id="WP_215626086.1">
    <property type="nucleotide sequence ID" value="NZ_CP067089.2"/>
</dbReference>
<dbReference type="EMBL" id="CP067089">
    <property type="protein sequence ID" value="QQO08780.1"/>
    <property type="molecule type" value="Genomic_DNA"/>
</dbReference>
<proteinExistence type="predicted"/>
<evidence type="ECO:0000313" key="1">
    <source>
        <dbReference type="EMBL" id="QQO08780.1"/>
    </source>
</evidence>